<proteinExistence type="predicted"/>
<organism evidence="2 3">
    <name type="scientific">Ficus carica</name>
    <name type="common">Common fig</name>
    <dbReference type="NCBI Taxonomy" id="3494"/>
    <lineage>
        <taxon>Eukaryota</taxon>
        <taxon>Viridiplantae</taxon>
        <taxon>Streptophyta</taxon>
        <taxon>Embryophyta</taxon>
        <taxon>Tracheophyta</taxon>
        <taxon>Spermatophyta</taxon>
        <taxon>Magnoliopsida</taxon>
        <taxon>eudicotyledons</taxon>
        <taxon>Gunneridae</taxon>
        <taxon>Pentapetalae</taxon>
        <taxon>rosids</taxon>
        <taxon>fabids</taxon>
        <taxon>Rosales</taxon>
        <taxon>Moraceae</taxon>
        <taxon>Ficeae</taxon>
        <taxon>Ficus</taxon>
    </lineage>
</organism>
<evidence type="ECO:0000313" key="2">
    <source>
        <dbReference type="EMBL" id="GMN47176.1"/>
    </source>
</evidence>
<keyword evidence="3" id="KW-1185">Reference proteome</keyword>
<gene>
    <name evidence="2" type="ORF">TIFTF001_016352</name>
</gene>
<feature type="region of interest" description="Disordered" evidence="1">
    <location>
        <begin position="54"/>
        <end position="75"/>
    </location>
</feature>
<sequence>MKAKEAAQSTNPEGSHRQWILPGSEQNLDVLGHREERLTLNSRERLRLTLNSGERLRNEMKEGNNRSKRYQRQEIGGRRAELGREIGVEGMEIFEVDEQELRVVEEAFSVGKDGLLGLEASNELLELLENGMVAGSSG</sequence>
<evidence type="ECO:0000256" key="1">
    <source>
        <dbReference type="SAM" id="MobiDB-lite"/>
    </source>
</evidence>
<feature type="region of interest" description="Disordered" evidence="1">
    <location>
        <begin position="1"/>
        <end position="23"/>
    </location>
</feature>
<evidence type="ECO:0000313" key="3">
    <source>
        <dbReference type="Proteomes" id="UP001187192"/>
    </source>
</evidence>
<dbReference type="Proteomes" id="UP001187192">
    <property type="component" value="Unassembled WGS sequence"/>
</dbReference>
<accession>A0AA88ANG6</accession>
<comment type="caution">
    <text evidence="2">The sequence shown here is derived from an EMBL/GenBank/DDBJ whole genome shotgun (WGS) entry which is preliminary data.</text>
</comment>
<dbReference type="AlphaFoldDB" id="A0AA88ANG6"/>
<name>A0AA88ANG6_FICCA</name>
<dbReference type="EMBL" id="BTGU01000025">
    <property type="protein sequence ID" value="GMN47176.1"/>
    <property type="molecule type" value="Genomic_DNA"/>
</dbReference>
<protein>
    <submittedName>
        <fullName evidence="2">Uncharacterized protein</fullName>
    </submittedName>
</protein>
<reference evidence="2" key="1">
    <citation type="submission" date="2023-07" db="EMBL/GenBank/DDBJ databases">
        <title>draft genome sequence of fig (Ficus carica).</title>
        <authorList>
            <person name="Takahashi T."/>
            <person name="Nishimura K."/>
        </authorList>
    </citation>
    <scope>NUCLEOTIDE SEQUENCE</scope>
</reference>